<evidence type="ECO:0000313" key="4">
    <source>
        <dbReference type="Proteomes" id="UP001235939"/>
    </source>
</evidence>
<name>A0ABY6LX53_9ARAC</name>
<dbReference type="PANTHER" id="PTHR11439:SF483">
    <property type="entry name" value="PEPTIDE SYNTHASE GLIP-LIKE, PUTATIVE (AFU_ORTHOLOGUE AFUA_3G12920)-RELATED"/>
    <property type="match status" value="1"/>
</dbReference>
<sequence length="244" mass="28358">MKTDSFRTLLAYSTMRDYEFHHFDVETAFLYGKLTETIYMTQPEGYQRQVTILSRFDQSPREIHIGAAKRIIRYLKGTKQYGLIYCKGDIQLTAYSDASWNCGRENHYFKIDYRINFLFRESTGSLITDKSTQSNITESRQDYHNEGDHNEEGKKTVQIDRRAKKQRWRNKHAIPTKRPSNLPSTTQPTFPQNKPVRSYPPSTLQRNHPDDMPPSPNRSHKLLQALHGTPSTSSGQQPKTKSPD</sequence>
<protein>
    <recommendedName>
        <fullName evidence="2">Reverse transcriptase Ty1/copia-type domain-containing protein</fullName>
    </recommendedName>
</protein>
<proteinExistence type="predicted"/>
<feature type="compositionally biased region" description="Polar residues" evidence="1">
    <location>
        <begin position="178"/>
        <end position="192"/>
    </location>
</feature>
<dbReference type="Proteomes" id="UP001235939">
    <property type="component" value="Chromosome X"/>
</dbReference>
<accession>A0ABY6LX53</accession>
<evidence type="ECO:0000259" key="2">
    <source>
        <dbReference type="Pfam" id="PF07727"/>
    </source>
</evidence>
<feature type="domain" description="Reverse transcriptase Ty1/copia-type" evidence="2">
    <location>
        <begin position="2"/>
        <end position="48"/>
    </location>
</feature>
<feature type="compositionally biased region" description="Polar residues" evidence="1">
    <location>
        <begin position="129"/>
        <end position="138"/>
    </location>
</feature>
<dbReference type="EMBL" id="CP092886">
    <property type="protein sequence ID" value="UYV84350.1"/>
    <property type="molecule type" value="Genomic_DNA"/>
</dbReference>
<reference evidence="3 4" key="1">
    <citation type="submission" date="2022-03" db="EMBL/GenBank/DDBJ databases">
        <title>A chromosomal length assembly of Cordylochernes scorpioides.</title>
        <authorList>
            <person name="Zeh D."/>
            <person name="Zeh J."/>
        </authorList>
    </citation>
    <scope>NUCLEOTIDE SEQUENCE [LARGE SCALE GENOMIC DNA]</scope>
    <source>
        <strain evidence="3">IN4F17</strain>
        <tissue evidence="3">Whole Body</tissue>
    </source>
</reference>
<feature type="region of interest" description="Disordered" evidence="1">
    <location>
        <begin position="129"/>
        <end position="244"/>
    </location>
</feature>
<gene>
    <name evidence="3" type="ORF">LAZ67_X001918</name>
</gene>
<organism evidence="3 4">
    <name type="scientific">Cordylochernes scorpioides</name>
    <dbReference type="NCBI Taxonomy" id="51811"/>
    <lineage>
        <taxon>Eukaryota</taxon>
        <taxon>Metazoa</taxon>
        <taxon>Ecdysozoa</taxon>
        <taxon>Arthropoda</taxon>
        <taxon>Chelicerata</taxon>
        <taxon>Arachnida</taxon>
        <taxon>Pseudoscorpiones</taxon>
        <taxon>Cheliferoidea</taxon>
        <taxon>Chernetidae</taxon>
        <taxon>Cordylochernes</taxon>
    </lineage>
</organism>
<feature type="compositionally biased region" description="Basic residues" evidence="1">
    <location>
        <begin position="162"/>
        <end position="175"/>
    </location>
</feature>
<dbReference type="InterPro" id="IPR013103">
    <property type="entry name" value="RVT_2"/>
</dbReference>
<dbReference type="Pfam" id="PF07727">
    <property type="entry name" value="RVT_2"/>
    <property type="match status" value="1"/>
</dbReference>
<evidence type="ECO:0000256" key="1">
    <source>
        <dbReference type="SAM" id="MobiDB-lite"/>
    </source>
</evidence>
<keyword evidence="4" id="KW-1185">Reference proteome</keyword>
<dbReference type="PANTHER" id="PTHR11439">
    <property type="entry name" value="GAG-POL-RELATED RETROTRANSPOSON"/>
    <property type="match status" value="1"/>
</dbReference>
<feature type="compositionally biased region" description="Polar residues" evidence="1">
    <location>
        <begin position="229"/>
        <end position="244"/>
    </location>
</feature>
<evidence type="ECO:0000313" key="3">
    <source>
        <dbReference type="EMBL" id="UYV84350.1"/>
    </source>
</evidence>
<feature type="compositionally biased region" description="Basic and acidic residues" evidence="1">
    <location>
        <begin position="139"/>
        <end position="161"/>
    </location>
</feature>